<keyword evidence="2" id="KW-1185">Reference proteome</keyword>
<evidence type="ECO:0000313" key="1">
    <source>
        <dbReference type="EMBL" id="MEJ8473954.1"/>
    </source>
</evidence>
<gene>
    <name evidence="1" type="ORF">V6575_07630</name>
</gene>
<dbReference type="Gene3D" id="3.30.2000.30">
    <property type="match status" value="1"/>
</dbReference>
<dbReference type="RefSeq" id="WP_340273651.1">
    <property type="nucleotide sequence ID" value="NZ_JBAKIA010000004.1"/>
</dbReference>
<name>A0ABU8TIG9_9HYPH</name>
<organism evidence="1 2">
    <name type="scientific">Roseibium algae</name>
    <dbReference type="NCBI Taxonomy" id="3123038"/>
    <lineage>
        <taxon>Bacteria</taxon>
        <taxon>Pseudomonadati</taxon>
        <taxon>Pseudomonadota</taxon>
        <taxon>Alphaproteobacteria</taxon>
        <taxon>Hyphomicrobiales</taxon>
        <taxon>Stappiaceae</taxon>
        <taxon>Roseibium</taxon>
    </lineage>
</organism>
<dbReference type="Proteomes" id="UP001385499">
    <property type="component" value="Unassembled WGS sequence"/>
</dbReference>
<dbReference type="InterPro" id="IPR021508">
    <property type="entry name" value="Gp17-like"/>
</dbReference>
<dbReference type="EMBL" id="JBAKIA010000004">
    <property type="protein sequence ID" value="MEJ8473954.1"/>
    <property type="molecule type" value="Genomic_DNA"/>
</dbReference>
<evidence type="ECO:0000313" key="2">
    <source>
        <dbReference type="Proteomes" id="UP001385499"/>
    </source>
</evidence>
<accession>A0ABU8TIG9</accession>
<dbReference type="Pfam" id="PF11367">
    <property type="entry name" value="Tail_completion_gp17"/>
    <property type="match status" value="1"/>
</dbReference>
<sequence length="137" mass="14930">MSDSSQLALRKALFTRLSGDATLSGLIGSGRIFDVPPRGQAFPYLVLEALGSRPLLSEPNEGRVHGLRLAVLSRKPSRDEALSVIERISLLVMETPLTLSGHHLVGLQISDMASRLLRDGRTFRAEINLRCVTEPTA</sequence>
<comment type="caution">
    <text evidence="1">The sequence shown here is derived from an EMBL/GenBank/DDBJ whole genome shotgun (WGS) entry which is preliminary data.</text>
</comment>
<proteinExistence type="predicted"/>
<protein>
    <submittedName>
        <fullName evidence="1">DUF3168 domain-containing protein</fullName>
    </submittedName>
</protein>
<reference evidence="1 2" key="1">
    <citation type="submission" date="2024-02" db="EMBL/GenBank/DDBJ databases">
        <title>Roseibium algae sp. nov., isolated from marine alga (Grateloupia sp.), showing potential in myo-inositol conversion.</title>
        <authorList>
            <person name="Wang Y."/>
        </authorList>
    </citation>
    <scope>NUCLEOTIDE SEQUENCE [LARGE SCALE GENOMIC DNA]</scope>
    <source>
        <strain evidence="1 2">H3510</strain>
    </source>
</reference>
<dbReference type="InterPro" id="IPR053745">
    <property type="entry name" value="Viral_Tail_Comp_sf"/>
</dbReference>